<dbReference type="STRING" id="450378.GCA_001661675_02275"/>
<gene>
    <name evidence="1" type="ORF">A9D14_11315</name>
</gene>
<evidence type="ECO:0000313" key="2">
    <source>
        <dbReference type="Proteomes" id="UP000195807"/>
    </source>
</evidence>
<dbReference type="AlphaFoldDB" id="A0A1Z1FD62"/>
<dbReference type="KEGG" id="cman:A9D14_11315"/>
<sequence>MNNPDLANPTNDLGSHIRDLDRMLSTLAGIEARASKVQIAPGEVVYRDAHDAYHHITTGAVLSAYGVSAHYARRLDGFLALDILKALNDENLFNEWKDSFTRKRTVGEALLCFLDRAAAFLEAKGRHAEWRRRFDAYMRKTEGFLAALDDEKRAAMLRKPATRKQISMVRYTCECLRLDFPALENRWIAFAWLRDIGANPRYREVHP</sequence>
<protein>
    <submittedName>
        <fullName evidence="1">Uncharacterized protein</fullName>
    </submittedName>
</protein>
<evidence type="ECO:0000313" key="1">
    <source>
        <dbReference type="EMBL" id="ARU16656.1"/>
    </source>
</evidence>
<dbReference type="EMBL" id="CP019602">
    <property type="protein sequence ID" value="ARU16656.1"/>
    <property type="molecule type" value="Genomic_DNA"/>
</dbReference>
<keyword evidence="2" id="KW-1185">Reference proteome</keyword>
<organism evidence="1 2">
    <name type="scientific">Croceicoccus marinus</name>
    <dbReference type="NCBI Taxonomy" id="450378"/>
    <lineage>
        <taxon>Bacteria</taxon>
        <taxon>Pseudomonadati</taxon>
        <taxon>Pseudomonadota</taxon>
        <taxon>Alphaproteobacteria</taxon>
        <taxon>Sphingomonadales</taxon>
        <taxon>Erythrobacteraceae</taxon>
        <taxon>Croceicoccus</taxon>
    </lineage>
</organism>
<proteinExistence type="predicted"/>
<accession>A0A1Z1FD62</accession>
<name>A0A1Z1FD62_9SPHN</name>
<dbReference type="Proteomes" id="UP000195807">
    <property type="component" value="Chromosome"/>
</dbReference>
<reference evidence="1 2" key="1">
    <citation type="submission" date="2017-01" db="EMBL/GenBank/DDBJ databases">
        <title>Complete genome sequence of esterase-producing bacterium Croceicoccus marinus E4A9.</title>
        <authorList>
            <person name="Wu Y.-H."/>
            <person name="Cheng H."/>
            <person name="Xu L."/>
            <person name="Huo Y.-Y."/>
            <person name="Wang C.-S."/>
            <person name="Xu X.-W."/>
        </authorList>
    </citation>
    <scope>NUCLEOTIDE SEQUENCE [LARGE SCALE GENOMIC DNA]</scope>
    <source>
        <strain evidence="1 2">E4A9</strain>
    </source>
</reference>